<evidence type="ECO:0000313" key="6">
    <source>
        <dbReference type="EMBL" id="MBD2701812.1"/>
    </source>
</evidence>
<dbReference type="Pfam" id="PF02518">
    <property type="entry name" value="HATPase_c"/>
    <property type="match status" value="1"/>
</dbReference>
<dbReference type="RefSeq" id="WP_190887665.1">
    <property type="nucleotide sequence ID" value="NZ_JACWZY010000010.1"/>
</dbReference>
<accession>A0A926XWC0</accession>
<dbReference type="InterPro" id="IPR036890">
    <property type="entry name" value="HATPase_C_sf"/>
</dbReference>
<dbReference type="EMBL" id="JACWZY010000010">
    <property type="protein sequence ID" value="MBD2701812.1"/>
    <property type="molecule type" value="Genomic_DNA"/>
</dbReference>
<dbReference type="PROSITE" id="PS50109">
    <property type="entry name" value="HIS_KIN"/>
    <property type="match status" value="1"/>
</dbReference>
<comment type="caution">
    <text evidence="6">The sequence shown here is derived from an EMBL/GenBank/DDBJ whole genome shotgun (WGS) entry which is preliminary data.</text>
</comment>
<keyword evidence="4" id="KW-1133">Transmembrane helix</keyword>
<protein>
    <submittedName>
        <fullName evidence="6">Sensor histidine kinase</fullName>
    </submittedName>
</protein>
<dbReference type="InterPro" id="IPR003594">
    <property type="entry name" value="HATPase_dom"/>
</dbReference>
<keyword evidence="4" id="KW-0812">Transmembrane</keyword>
<sequence>MQQDTQKIVIIVLLGTLLFMVQGGFIIFYLLFFKRKQRTNQQEQIAIRATYEREILQSQMEVRNQTSQYIGEELHDNIGQLLTIVRLNLGILEESDLRDDYKQTVKDTNETLGTAINDLRAISKSLDSDSIKDFGLQNGLANEVLRIQKTGKYQIELKNNGHSFSLGFQIEIVLFRICQEILNNALKHSGASHITIQLSYEPDLFQLSIVDNGKGFDYAGIMSDVDEKRGSGLRNINRRVNLLDGQVVFRSNAGAGTSIIITLPISSDSSKHGYGTN</sequence>
<dbReference type="GO" id="GO:0000155">
    <property type="term" value="F:phosphorelay sensor kinase activity"/>
    <property type="evidence" value="ECO:0007669"/>
    <property type="project" value="InterPro"/>
</dbReference>
<dbReference type="InterPro" id="IPR005467">
    <property type="entry name" value="His_kinase_dom"/>
</dbReference>
<name>A0A926XWC0_9BACT</name>
<evidence type="ECO:0000259" key="5">
    <source>
        <dbReference type="PROSITE" id="PS50109"/>
    </source>
</evidence>
<evidence type="ECO:0000313" key="7">
    <source>
        <dbReference type="Proteomes" id="UP000598820"/>
    </source>
</evidence>
<dbReference type="SUPFAM" id="SSF55874">
    <property type="entry name" value="ATPase domain of HSP90 chaperone/DNA topoisomerase II/histidine kinase"/>
    <property type="match status" value="1"/>
</dbReference>
<dbReference type="CDD" id="cd16917">
    <property type="entry name" value="HATPase_UhpB-NarQ-NarX-like"/>
    <property type="match status" value="1"/>
</dbReference>
<dbReference type="Proteomes" id="UP000598820">
    <property type="component" value="Unassembled WGS sequence"/>
</dbReference>
<reference evidence="6" key="1">
    <citation type="submission" date="2020-09" db="EMBL/GenBank/DDBJ databases">
        <authorList>
            <person name="Kim M.K."/>
        </authorList>
    </citation>
    <scope>NUCLEOTIDE SEQUENCE</scope>
    <source>
        <strain evidence="6">BT702</strain>
    </source>
</reference>
<keyword evidence="2 6" id="KW-0418">Kinase</keyword>
<dbReference type="PANTHER" id="PTHR24421:SF59">
    <property type="entry name" value="OXYGEN SENSOR HISTIDINE KINASE NREB"/>
    <property type="match status" value="1"/>
</dbReference>
<dbReference type="Pfam" id="PF07730">
    <property type="entry name" value="HisKA_3"/>
    <property type="match status" value="1"/>
</dbReference>
<dbReference type="AlphaFoldDB" id="A0A926XWC0"/>
<evidence type="ECO:0000256" key="3">
    <source>
        <dbReference type="ARBA" id="ARBA00023012"/>
    </source>
</evidence>
<dbReference type="InterPro" id="IPR011712">
    <property type="entry name" value="Sig_transdc_His_kin_sub3_dim/P"/>
</dbReference>
<dbReference type="GO" id="GO:0016020">
    <property type="term" value="C:membrane"/>
    <property type="evidence" value="ECO:0007669"/>
    <property type="project" value="InterPro"/>
</dbReference>
<evidence type="ECO:0000256" key="1">
    <source>
        <dbReference type="ARBA" id="ARBA00022679"/>
    </source>
</evidence>
<dbReference type="InterPro" id="IPR050482">
    <property type="entry name" value="Sensor_HK_TwoCompSys"/>
</dbReference>
<proteinExistence type="predicted"/>
<organism evidence="6 7">
    <name type="scientific">Spirosoma profusum</name>
    <dbReference type="NCBI Taxonomy" id="2771354"/>
    <lineage>
        <taxon>Bacteria</taxon>
        <taxon>Pseudomonadati</taxon>
        <taxon>Bacteroidota</taxon>
        <taxon>Cytophagia</taxon>
        <taxon>Cytophagales</taxon>
        <taxon>Cytophagaceae</taxon>
        <taxon>Spirosoma</taxon>
    </lineage>
</organism>
<keyword evidence="7" id="KW-1185">Reference proteome</keyword>
<dbReference type="SMART" id="SM00387">
    <property type="entry name" value="HATPase_c"/>
    <property type="match status" value="1"/>
</dbReference>
<evidence type="ECO:0000256" key="2">
    <source>
        <dbReference type="ARBA" id="ARBA00022777"/>
    </source>
</evidence>
<feature type="domain" description="Histidine kinase" evidence="5">
    <location>
        <begin position="69"/>
        <end position="267"/>
    </location>
</feature>
<feature type="transmembrane region" description="Helical" evidence="4">
    <location>
        <begin position="6"/>
        <end position="32"/>
    </location>
</feature>
<dbReference type="GO" id="GO:0046983">
    <property type="term" value="F:protein dimerization activity"/>
    <property type="evidence" value="ECO:0007669"/>
    <property type="project" value="InterPro"/>
</dbReference>
<evidence type="ECO:0000256" key="4">
    <source>
        <dbReference type="SAM" id="Phobius"/>
    </source>
</evidence>
<gene>
    <name evidence="6" type="ORF">IC229_14265</name>
</gene>
<dbReference type="Gene3D" id="1.20.5.1930">
    <property type="match status" value="1"/>
</dbReference>
<keyword evidence="1" id="KW-0808">Transferase</keyword>
<dbReference type="Gene3D" id="3.30.565.10">
    <property type="entry name" value="Histidine kinase-like ATPase, C-terminal domain"/>
    <property type="match status" value="1"/>
</dbReference>
<keyword evidence="3" id="KW-0902">Two-component regulatory system</keyword>
<keyword evidence="4" id="KW-0472">Membrane</keyword>
<dbReference type="PANTHER" id="PTHR24421">
    <property type="entry name" value="NITRATE/NITRITE SENSOR PROTEIN NARX-RELATED"/>
    <property type="match status" value="1"/>
</dbReference>